<comment type="similarity">
    <text evidence="2 6">Belongs to the GerABKA family.</text>
</comment>
<name>A0A7V7RJ55_9BACI</name>
<dbReference type="InterPro" id="IPR050768">
    <property type="entry name" value="UPF0353/GerABKA_families"/>
</dbReference>
<dbReference type="PANTHER" id="PTHR22550:SF16">
    <property type="entry name" value="SPORE GERMINATION PROTEIN"/>
    <property type="match status" value="1"/>
</dbReference>
<reference evidence="8 9" key="1">
    <citation type="journal article" date="2014" name="Arch. Microbiol.">
        <title>Bacillus mesophilum sp. nov., strain IITR-54T, a novel 4-chlorobiphenyl dechlorinating bacterium.</title>
        <authorList>
            <person name="Manickam N."/>
            <person name="Singh N.K."/>
            <person name="Bajaj A."/>
            <person name="Kumar R.M."/>
            <person name="Kaur G."/>
            <person name="Kaur N."/>
            <person name="Bala M."/>
            <person name="Kumar A."/>
            <person name="Mayilraj S."/>
        </authorList>
    </citation>
    <scope>NUCLEOTIDE SEQUENCE [LARGE SCALE GENOMIC DNA]</scope>
    <source>
        <strain evidence="8 9">IITR-54</strain>
    </source>
</reference>
<dbReference type="GO" id="GO:0005886">
    <property type="term" value="C:plasma membrane"/>
    <property type="evidence" value="ECO:0007669"/>
    <property type="project" value="UniProtKB-SubCell"/>
</dbReference>
<keyword evidence="9" id="KW-1185">Reference proteome</keyword>
<dbReference type="EMBL" id="WBOT01000007">
    <property type="protein sequence ID" value="KAB2330654.1"/>
    <property type="molecule type" value="Genomic_DNA"/>
</dbReference>
<comment type="subcellular location">
    <subcellularLocation>
        <location evidence="6">Cell membrane</location>
    </subcellularLocation>
    <subcellularLocation>
        <location evidence="1">Membrane</location>
        <topology evidence="1">Multi-pass membrane protein</topology>
    </subcellularLocation>
</comment>
<protein>
    <submittedName>
        <fullName evidence="8">Spore germination protein</fullName>
    </submittedName>
</protein>
<dbReference type="Proteomes" id="UP000441354">
    <property type="component" value="Unassembled WGS sequence"/>
</dbReference>
<dbReference type="PANTHER" id="PTHR22550">
    <property type="entry name" value="SPORE GERMINATION PROTEIN"/>
    <property type="match status" value="1"/>
</dbReference>
<dbReference type="OrthoDB" id="9772630at2"/>
<feature type="transmembrane region" description="Helical" evidence="7">
    <location>
        <begin position="385"/>
        <end position="407"/>
    </location>
</feature>
<evidence type="ECO:0000256" key="3">
    <source>
        <dbReference type="ARBA" id="ARBA00022692"/>
    </source>
</evidence>
<evidence type="ECO:0000256" key="5">
    <source>
        <dbReference type="ARBA" id="ARBA00023136"/>
    </source>
</evidence>
<evidence type="ECO:0000313" key="8">
    <source>
        <dbReference type="EMBL" id="KAB2330654.1"/>
    </source>
</evidence>
<evidence type="ECO:0000256" key="7">
    <source>
        <dbReference type="SAM" id="Phobius"/>
    </source>
</evidence>
<evidence type="ECO:0000256" key="2">
    <source>
        <dbReference type="ARBA" id="ARBA00005278"/>
    </source>
</evidence>
<dbReference type="AlphaFoldDB" id="A0A7V7RJ55"/>
<dbReference type="RefSeq" id="WP_151575584.1">
    <property type="nucleotide sequence ID" value="NZ_WBOT01000007.1"/>
</dbReference>
<dbReference type="PIRSF" id="PIRSF005690">
    <property type="entry name" value="GerBA"/>
    <property type="match status" value="1"/>
</dbReference>
<dbReference type="GO" id="GO:0009847">
    <property type="term" value="P:spore germination"/>
    <property type="evidence" value="ECO:0007669"/>
    <property type="project" value="UniProtKB-UniRule"/>
</dbReference>
<evidence type="ECO:0000256" key="4">
    <source>
        <dbReference type="ARBA" id="ARBA00022989"/>
    </source>
</evidence>
<feature type="transmembrane region" description="Helical" evidence="7">
    <location>
        <begin position="419"/>
        <end position="444"/>
    </location>
</feature>
<gene>
    <name evidence="8" type="ORF">F7732_18585</name>
</gene>
<feature type="transmembrane region" description="Helical" evidence="7">
    <location>
        <begin position="293"/>
        <end position="315"/>
    </location>
</feature>
<evidence type="ECO:0000313" key="9">
    <source>
        <dbReference type="Proteomes" id="UP000441354"/>
    </source>
</evidence>
<sequence>MRFFKDKKNLSNTTNTTNGKISPNLQVNLFNLKQTFTLTPNLTFREVTIHEGKIDGTLVYLRDLADLKQIEEHIIPPLYSKDGQQSSHTTIADYQKTSYLQEVVNGLLNGSTVLLLNEHNEAYIYNTAGGPSRSIEDAIFETTLKGSHLGFSEQIGQNIALLQQFIPSPKLKIAEIKLQGELNRSVSLVYIDGTAKEEEIAELTRRITGIQGDHLINLGQLAEYIEDNHFSPFPQFRISERPDQATIDLFKGKICVLLDRSPSVLIAPGSIMSFFQSVDDYTTRWMLASFVRILRFVAVLISIFLPAIYISIVSFNYEIIPIRLLITIGESRAEIPFDPLVEALLMEITLEMLREAGIRLPAPVGQTVGIVGGIVIGQAAVEAGIVSNFMVIIVSLTAISSFIIPNYDMSLGVRLMRFPMMIIASLFGVVGIAVGFMTLLGHIVKLESIGAPYGTLLNPLRSSDFKDSLIRFPIWKIGKSKQSSAKDGLNERKN</sequence>
<keyword evidence="3 7" id="KW-0812">Transmembrane</keyword>
<evidence type="ECO:0000256" key="1">
    <source>
        <dbReference type="ARBA" id="ARBA00004141"/>
    </source>
</evidence>
<evidence type="ECO:0000256" key="6">
    <source>
        <dbReference type="PIRNR" id="PIRNR005690"/>
    </source>
</evidence>
<keyword evidence="5 6" id="KW-0472">Membrane</keyword>
<dbReference type="InterPro" id="IPR004995">
    <property type="entry name" value="Spore_Ger"/>
</dbReference>
<dbReference type="Pfam" id="PF03323">
    <property type="entry name" value="GerA"/>
    <property type="match status" value="1"/>
</dbReference>
<keyword evidence="4 7" id="KW-1133">Transmembrane helix</keyword>
<comment type="caution">
    <text evidence="8">The sequence shown here is derived from an EMBL/GenBank/DDBJ whole genome shotgun (WGS) entry which is preliminary data.</text>
</comment>
<organism evidence="8 9">
    <name type="scientific">Bacillus mesophilum</name>
    <dbReference type="NCBI Taxonomy" id="1071718"/>
    <lineage>
        <taxon>Bacteria</taxon>
        <taxon>Bacillati</taxon>
        <taxon>Bacillota</taxon>
        <taxon>Bacilli</taxon>
        <taxon>Bacillales</taxon>
        <taxon>Bacillaceae</taxon>
        <taxon>Bacillus</taxon>
    </lineage>
</organism>
<accession>A0A7V7RJ55</accession>
<proteinExistence type="inferred from homology"/>